<evidence type="ECO:0000313" key="3">
    <source>
        <dbReference type="Proteomes" id="UP000290189"/>
    </source>
</evidence>
<keyword evidence="2" id="KW-0496">Mitochondrion</keyword>
<reference evidence="2 3" key="1">
    <citation type="submission" date="2018-03" db="EMBL/GenBank/DDBJ databases">
        <authorList>
            <person name="Fogelqvist J."/>
        </authorList>
    </citation>
    <scope>NUCLEOTIDE SEQUENCE [LARGE SCALE GENOMIC DNA]</scope>
</reference>
<dbReference type="EMBL" id="OVEO01000012">
    <property type="protein sequence ID" value="SPQ99736.1"/>
    <property type="molecule type" value="Genomic_DNA"/>
</dbReference>
<feature type="region of interest" description="Disordered" evidence="1">
    <location>
        <begin position="61"/>
        <end position="111"/>
    </location>
</feature>
<geneLocation type="mitochondrion" evidence="2"/>
<feature type="region of interest" description="Disordered" evidence="1">
    <location>
        <begin position="152"/>
        <end position="180"/>
    </location>
</feature>
<dbReference type="AlphaFoldDB" id="A0A3P3YHS5"/>
<accession>A0A3P3YHS5</accession>
<protein>
    <submittedName>
        <fullName evidence="2">Uncharacterized protein</fullName>
    </submittedName>
</protein>
<gene>
    <name evidence="2" type="ORF">PLBR_LOCUS6951</name>
</gene>
<feature type="region of interest" description="Disordered" evidence="1">
    <location>
        <begin position="194"/>
        <end position="215"/>
    </location>
</feature>
<evidence type="ECO:0000256" key="1">
    <source>
        <dbReference type="SAM" id="MobiDB-lite"/>
    </source>
</evidence>
<feature type="compositionally biased region" description="Low complexity" evidence="1">
    <location>
        <begin position="153"/>
        <end position="166"/>
    </location>
</feature>
<dbReference type="Proteomes" id="UP000290189">
    <property type="component" value="Unassembled WGS sequence"/>
</dbReference>
<evidence type="ECO:0000313" key="2">
    <source>
        <dbReference type="EMBL" id="SPQ99736.1"/>
    </source>
</evidence>
<feature type="compositionally biased region" description="Polar residues" evidence="1">
    <location>
        <begin position="167"/>
        <end position="180"/>
    </location>
</feature>
<proteinExistence type="predicted"/>
<organism evidence="2 3">
    <name type="scientific">Plasmodiophora brassicae</name>
    <name type="common">Clubroot disease agent</name>
    <dbReference type="NCBI Taxonomy" id="37360"/>
    <lineage>
        <taxon>Eukaryota</taxon>
        <taxon>Sar</taxon>
        <taxon>Rhizaria</taxon>
        <taxon>Endomyxa</taxon>
        <taxon>Phytomyxea</taxon>
        <taxon>Plasmodiophorida</taxon>
        <taxon>Plasmodiophoridae</taxon>
        <taxon>Plasmodiophora</taxon>
    </lineage>
</organism>
<sequence>MLHPFHSKDSLTYRHSLVLQRSLMQISADLQLRSYFHHLVASPISGVNSPFLVPHPVSQLRSPPPGPVVPELKSPSGVDAPSSATPVKRRRRIRPTNGVPLPVPGKSVKPSYQRLQKRAAISVSPSQQSPMSTASVREYIQKRGKGFVDLEAEQSSDASSDELCSSGTENDSFVCVSQSPSVRSDDRAMYLRSLLSQPASTPPSTQDYSGSNTPT</sequence>
<name>A0A3P3YHS5_PLABS</name>